<gene>
    <name evidence="4" type="ORF">C8A05DRAFT_38729</name>
</gene>
<dbReference type="InterPro" id="IPR035979">
    <property type="entry name" value="RBD_domain_sf"/>
</dbReference>
<evidence type="ECO:0000313" key="4">
    <source>
        <dbReference type="EMBL" id="KAK3897700.1"/>
    </source>
</evidence>
<organism evidence="4 5">
    <name type="scientific">Staphylotrichum tortipilum</name>
    <dbReference type="NCBI Taxonomy" id="2831512"/>
    <lineage>
        <taxon>Eukaryota</taxon>
        <taxon>Fungi</taxon>
        <taxon>Dikarya</taxon>
        <taxon>Ascomycota</taxon>
        <taxon>Pezizomycotina</taxon>
        <taxon>Sordariomycetes</taxon>
        <taxon>Sordariomycetidae</taxon>
        <taxon>Sordariales</taxon>
        <taxon>Chaetomiaceae</taxon>
        <taxon>Staphylotrichum</taxon>
    </lineage>
</organism>
<name>A0AAN6MBF3_9PEZI</name>
<reference evidence="4" key="1">
    <citation type="journal article" date="2023" name="Mol. Phylogenet. Evol.">
        <title>Genome-scale phylogeny and comparative genomics of the fungal order Sordariales.</title>
        <authorList>
            <person name="Hensen N."/>
            <person name="Bonometti L."/>
            <person name="Westerberg I."/>
            <person name="Brannstrom I.O."/>
            <person name="Guillou S."/>
            <person name="Cros-Aarteil S."/>
            <person name="Calhoun S."/>
            <person name="Haridas S."/>
            <person name="Kuo A."/>
            <person name="Mondo S."/>
            <person name="Pangilinan J."/>
            <person name="Riley R."/>
            <person name="LaButti K."/>
            <person name="Andreopoulos B."/>
            <person name="Lipzen A."/>
            <person name="Chen C."/>
            <person name="Yan M."/>
            <person name="Daum C."/>
            <person name="Ng V."/>
            <person name="Clum A."/>
            <person name="Steindorff A."/>
            <person name="Ohm R.A."/>
            <person name="Martin F."/>
            <person name="Silar P."/>
            <person name="Natvig D.O."/>
            <person name="Lalanne C."/>
            <person name="Gautier V."/>
            <person name="Ament-Velasquez S.L."/>
            <person name="Kruys A."/>
            <person name="Hutchinson M.I."/>
            <person name="Powell A.J."/>
            <person name="Barry K."/>
            <person name="Miller A.N."/>
            <person name="Grigoriev I.V."/>
            <person name="Debuchy R."/>
            <person name="Gladieux P."/>
            <person name="Hiltunen Thoren M."/>
            <person name="Johannesson H."/>
        </authorList>
    </citation>
    <scope>NUCLEOTIDE SEQUENCE</scope>
    <source>
        <strain evidence="4">CBS 103.79</strain>
    </source>
</reference>
<dbReference type="EMBL" id="MU856089">
    <property type="protein sequence ID" value="KAK3897700.1"/>
    <property type="molecule type" value="Genomic_DNA"/>
</dbReference>
<evidence type="ECO:0000259" key="3">
    <source>
        <dbReference type="PROSITE" id="PS50102"/>
    </source>
</evidence>
<dbReference type="SUPFAM" id="SSF54928">
    <property type="entry name" value="RNA-binding domain, RBD"/>
    <property type="match status" value="1"/>
</dbReference>
<evidence type="ECO:0000313" key="5">
    <source>
        <dbReference type="Proteomes" id="UP001303889"/>
    </source>
</evidence>
<reference evidence="4" key="2">
    <citation type="submission" date="2023-05" db="EMBL/GenBank/DDBJ databases">
        <authorList>
            <consortium name="Lawrence Berkeley National Laboratory"/>
            <person name="Steindorff A."/>
            <person name="Hensen N."/>
            <person name="Bonometti L."/>
            <person name="Westerberg I."/>
            <person name="Brannstrom I.O."/>
            <person name="Guillou S."/>
            <person name="Cros-Aarteil S."/>
            <person name="Calhoun S."/>
            <person name="Haridas S."/>
            <person name="Kuo A."/>
            <person name="Mondo S."/>
            <person name="Pangilinan J."/>
            <person name="Riley R."/>
            <person name="Labutti K."/>
            <person name="Andreopoulos B."/>
            <person name="Lipzen A."/>
            <person name="Chen C."/>
            <person name="Yanf M."/>
            <person name="Daum C."/>
            <person name="Ng V."/>
            <person name="Clum A."/>
            <person name="Ohm R."/>
            <person name="Martin F."/>
            <person name="Silar P."/>
            <person name="Natvig D."/>
            <person name="Lalanne C."/>
            <person name="Gautier V."/>
            <person name="Ament-Velasquez S.L."/>
            <person name="Kruys A."/>
            <person name="Hutchinson M.I."/>
            <person name="Powell A.J."/>
            <person name="Barry K."/>
            <person name="Miller A.N."/>
            <person name="Grigoriev I.V."/>
            <person name="Debuchy R."/>
            <person name="Gladieux P."/>
            <person name="Thoren M.H."/>
            <person name="Johannesson H."/>
        </authorList>
    </citation>
    <scope>NUCLEOTIDE SEQUENCE</scope>
    <source>
        <strain evidence="4">CBS 103.79</strain>
    </source>
</reference>
<dbReference type="PANTHER" id="PTHR32343">
    <property type="entry name" value="SERINE/ARGININE-RICH SPLICING FACTOR"/>
    <property type="match status" value="1"/>
</dbReference>
<evidence type="ECO:0000256" key="1">
    <source>
        <dbReference type="PROSITE-ProRule" id="PRU00176"/>
    </source>
</evidence>
<evidence type="ECO:0000256" key="2">
    <source>
        <dbReference type="SAM" id="MobiDB-lite"/>
    </source>
</evidence>
<feature type="region of interest" description="Disordered" evidence="2">
    <location>
        <begin position="240"/>
        <end position="288"/>
    </location>
</feature>
<accession>A0AAN6MBF3</accession>
<dbReference type="InterPro" id="IPR012677">
    <property type="entry name" value="Nucleotide-bd_a/b_plait_sf"/>
</dbReference>
<sequence>MAATVYVTNIGVKTDDKEIKDFFSFCGKISSIEITPSADDTKSATVTFDKETASRTALLLNHTKLGGNEITVTAPHPPSSSTPTPPEDRANDPNPQLTQEEKPRSRILAELLAHGYVVADQGLQHAITLDEQHNLSSRFTSTLRQLDERTRATDRARTADASYGISARAGSLLTGLGSYFEKAKDTPTGKRIVGFYTTGQRQVQDIHNEAKRLAELKKEEAGGGLYKGWGIDRVMEKIHGSGSQEGEGKEEAAGAAATVIPPAAETTTTTTTTTTAPAAPAAERPEAS</sequence>
<protein>
    <recommendedName>
        <fullName evidence="3">RRM domain-containing protein</fullName>
    </recommendedName>
</protein>
<dbReference type="SMART" id="SM00360">
    <property type="entry name" value="RRM"/>
    <property type="match status" value="1"/>
</dbReference>
<dbReference type="PANTHER" id="PTHR32343:SF10">
    <property type="entry name" value="RNA-BINDING REGION RNP-1 DOMAIN-CONTAINING PROTEIN"/>
    <property type="match status" value="1"/>
</dbReference>
<keyword evidence="1" id="KW-0694">RNA-binding</keyword>
<dbReference type="Gene3D" id="3.30.70.330">
    <property type="match status" value="1"/>
</dbReference>
<dbReference type="AlphaFoldDB" id="A0AAN6MBF3"/>
<feature type="compositionally biased region" description="Pro residues" evidence="2">
    <location>
        <begin position="75"/>
        <end position="85"/>
    </location>
</feature>
<dbReference type="Pfam" id="PF00076">
    <property type="entry name" value="RRM_1"/>
    <property type="match status" value="1"/>
</dbReference>
<dbReference type="GO" id="GO:0003723">
    <property type="term" value="F:RNA binding"/>
    <property type="evidence" value="ECO:0007669"/>
    <property type="project" value="UniProtKB-UniRule"/>
</dbReference>
<feature type="domain" description="RRM" evidence="3">
    <location>
        <begin position="3"/>
        <end position="77"/>
    </location>
</feature>
<dbReference type="InterPro" id="IPR000504">
    <property type="entry name" value="RRM_dom"/>
</dbReference>
<proteinExistence type="predicted"/>
<feature type="compositionally biased region" description="Low complexity" evidence="2">
    <location>
        <begin position="253"/>
        <end position="282"/>
    </location>
</feature>
<dbReference type="Proteomes" id="UP001303889">
    <property type="component" value="Unassembled WGS sequence"/>
</dbReference>
<dbReference type="PROSITE" id="PS50102">
    <property type="entry name" value="RRM"/>
    <property type="match status" value="1"/>
</dbReference>
<feature type="region of interest" description="Disordered" evidence="2">
    <location>
        <begin position="67"/>
        <end position="102"/>
    </location>
</feature>
<comment type="caution">
    <text evidence="4">The sequence shown here is derived from an EMBL/GenBank/DDBJ whole genome shotgun (WGS) entry which is preliminary data.</text>
</comment>
<keyword evidence="5" id="KW-1185">Reference proteome</keyword>